<dbReference type="InterPro" id="IPR001965">
    <property type="entry name" value="Znf_PHD"/>
</dbReference>
<gene>
    <name evidence="7" type="primary">LOC136078055</name>
</gene>
<keyword evidence="3" id="KW-0862">Zinc</keyword>
<evidence type="ECO:0000256" key="2">
    <source>
        <dbReference type="ARBA" id="ARBA00022771"/>
    </source>
</evidence>
<organism evidence="6 7">
    <name type="scientific">Hydra vulgaris</name>
    <name type="common">Hydra</name>
    <name type="synonym">Hydra attenuata</name>
    <dbReference type="NCBI Taxonomy" id="6087"/>
    <lineage>
        <taxon>Eukaryota</taxon>
        <taxon>Metazoa</taxon>
        <taxon>Cnidaria</taxon>
        <taxon>Hydrozoa</taxon>
        <taxon>Hydroidolina</taxon>
        <taxon>Anthoathecata</taxon>
        <taxon>Aplanulata</taxon>
        <taxon>Hydridae</taxon>
        <taxon>Hydra</taxon>
    </lineage>
</organism>
<keyword evidence="2 4" id="KW-0863">Zinc-finger</keyword>
<keyword evidence="1" id="KW-0479">Metal-binding</keyword>
<protein>
    <submittedName>
        <fullName evidence="7">Uncharacterized protein LOC136078055</fullName>
    </submittedName>
</protein>
<reference evidence="7" key="1">
    <citation type="submission" date="2025-08" db="UniProtKB">
        <authorList>
            <consortium name="RefSeq"/>
        </authorList>
    </citation>
    <scope>IDENTIFICATION</scope>
</reference>
<dbReference type="Proteomes" id="UP001652625">
    <property type="component" value="Chromosome 03"/>
</dbReference>
<dbReference type="InterPro" id="IPR029309">
    <property type="entry name" value="CaRF"/>
</dbReference>
<feature type="domain" description="SWIM-type" evidence="5">
    <location>
        <begin position="640"/>
        <end position="676"/>
    </location>
</feature>
<dbReference type="SUPFAM" id="SSF54001">
    <property type="entry name" value="Cysteine proteinases"/>
    <property type="match status" value="1"/>
</dbReference>
<evidence type="ECO:0000256" key="1">
    <source>
        <dbReference type="ARBA" id="ARBA00022723"/>
    </source>
</evidence>
<dbReference type="InterPro" id="IPR013083">
    <property type="entry name" value="Znf_RING/FYVE/PHD"/>
</dbReference>
<accession>A0ABM4BIN6</accession>
<evidence type="ECO:0000313" key="7">
    <source>
        <dbReference type="RefSeq" id="XP_065648881.1"/>
    </source>
</evidence>
<proteinExistence type="predicted"/>
<dbReference type="PANTHER" id="PTHR47456:SF1">
    <property type="entry name" value="PHD-TYPE DOMAIN-CONTAINING PROTEIN"/>
    <property type="match status" value="1"/>
</dbReference>
<evidence type="ECO:0000259" key="5">
    <source>
        <dbReference type="PROSITE" id="PS50966"/>
    </source>
</evidence>
<dbReference type="GeneID" id="136078055"/>
<keyword evidence="6" id="KW-1185">Reference proteome</keyword>
<evidence type="ECO:0000256" key="4">
    <source>
        <dbReference type="PROSITE-ProRule" id="PRU00325"/>
    </source>
</evidence>
<dbReference type="CDD" id="cd15489">
    <property type="entry name" value="PHD_SF"/>
    <property type="match status" value="1"/>
</dbReference>
<evidence type="ECO:0000313" key="6">
    <source>
        <dbReference type="Proteomes" id="UP001652625"/>
    </source>
</evidence>
<dbReference type="RefSeq" id="XP_065648881.1">
    <property type="nucleotide sequence ID" value="XM_065792809.1"/>
</dbReference>
<dbReference type="PROSITE" id="PS50966">
    <property type="entry name" value="ZF_SWIM"/>
    <property type="match status" value="1"/>
</dbReference>
<dbReference type="InterPro" id="IPR011011">
    <property type="entry name" value="Znf_FYVE_PHD"/>
</dbReference>
<sequence>MSEDSSSQELEDSLDSHPIPAAVLNQASDLEIKHILSTYADVCAKIKEHEILHTVHYVVAFKKVMEKNIEDVMKKNHKVYFEHKDYPYSGIPFIFSSSSILDCQHGKDKGCVAKSKYREKKNQEATTDHSCFKKRVALQDTKKFDCPAKVSIKEIVEFPEFKLERDTSYLRRETSKKLHSALATQNKFITIKKYILLLPGISVHKNHLINDAAGLNQPLSKDIVKKIVELVKNGVNSVPEMKRHLSDFVNVEFNSKIIPEKSNKRFFPRDETIANHIKKARLNLRRSMIDQECLRDKINEWKLYFPDAKIMFRPKGECNSESNVLYLKDSFLFVYQDAWQQRLLSRYGNELAFLDATYRTTRYALPLFFIVVKTNVDYQIVAIFVCENETTDAITEALMCIKEWNPSFQPTYFFTDYSNEEINSLESVFPGCQVHICDFHREQAWERWLSKSVNGCCLVKDRVKEKLHAIAYAKTKEICQKEVHELEESHEWKSNPKLSEYLKNTWLCIQKRWVFAYRQDRLLLNVNTNNGIERQNQSFKYSFLEKRKNSSITSMLTICIEEFLSHKYDSYCDKNRMAHTSYKKYNKNIPEYLIDRPKPLVKHCIRLIDKLQGVNLQGITSLTERLYNVASFNSNSREIYQCYLGDAVNLPTCSCPSWFNSVYPCKHFFGIFLKENLSWSAFGTSYANSPYFTLDLFTEENALAASAQEFTHSSNILLQNNLLTHATPLQDLAMESSVQIDSSVQFMKDNNALGYTELNSEVQINHHTSEKCRELLNEIRQLTYLCSCQKAVDNLFDGLYQLKTNLVNSLPAEQGILLRPENMPDIWHKSQSNLPRLCELPLRRKRKMPKRVGKKYDLHKAASRLSFIDKNEFCISEVITSHSIGEDCEIFTVLNDLTVSSPIQIEEIAINHTNEMLKEECDATNDHHSAFQHIKYLKSSLIGNKEQHDISKEQMLNDKVIHFCQQLMSIQLNIDVGLQDPIKGQVLSFHIYPSTPFVQILHDGNLHWLCVTTYDCKPGEIYIFDSLFHGSISLHTKRQICYLLHCQEKNLTFKVLPIQQQTNGVDCGIYAIAWARQILETKSIPSTYLTFEQSEMRSHLLKCILNNRLEIFPVTKNPSSFRKCAAKTIRIPLHCSCRMFWVPGDEDIFNRQMAQCYACRKWFHRDCEKIPLSAYEKEDEIWICCDCQSQLKE</sequence>
<dbReference type="InterPro" id="IPR007527">
    <property type="entry name" value="Znf_SWIM"/>
</dbReference>
<dbReference type="InterPro" id="IPR038765">
    <property type="entry name" value="Papain-like_cys_pep_sf"/>
</dbReference>
<dbReference type="InterPro" id="IPR048324">
    <property type="entry name" value="ZSWIM1-3_RNaseH-like"/>
</dbReference>
<dbReference type="Pfam" id="PF21056">
    <property type="entry name" value="ZSWIM1-3_RNaseH-like"/>
    <property type="match status" value="1"/>
</dbReference>
<name>A0ABM4BIN6_HYDVU</name>
<dbReference type="SUPFAM" id="SSF57903">
    <property type="entry name" value="FYVE/PHD zinc finger"/>
    <property type="match status" value="1"/>
</dbReference>
<dbReference type="SMART" id="SM00249">
    <property type="entry name" value="PHD"/>
    <property type="match status" value="1"/>
</dbReference>
<dbReference type="PANTHER" id="PTHR47456">
    <property type="entry name" value="PHD-TYPE DOMAIN-CONTAINING PROTEIN"/>
    <property type="match status" value="1"/>
</dbReference>
<dbReference type="Gene3D" id="3.30.40.10">
    <property type="entry name" value="Zinc/RING finger domain, C3HC4 (zinc finger)"/>
    <property type="match status" value="1"/>
</dbReference>
<dbReference type="Pfam" id="PF15299">
    <property type="entry name" value="ALS2CR8"/>
    <property type="match status" value="1"/>
</dbReference>
<dbReference type="Gene3D" id="3.40.395.10">
    <property type="entry name" value="Adenoviral Proteinase, Chain A"/>
    <property type="match status" value="1"/>
</dbReference>
<evidence type="ECO:0000256" key="3">
    <source>
        <dbReference type="ARBA" id="ARBA00022833"/>
    </source>
</evidence>